<dbReference type="Pfam" id="PF02518">
    <property type="entry name" value="HATPase_c"/>
    <property type="match status" value="1"/>
</dbReference>
<dbReference type="AlphaFoldDB" id="A0A7C4MLW1"/>
<dbReference type="SMART" id="SM00448">
    <property type="entry name" value="REC"/>
    <property type="match status" value="1"/>
</dbReference>
<dbReference type="SUPFAM" id="SSF52172">
    <property type="entry name" value="CheY-like"/>
    <property type="match status" value="1"/>
</dbReference>
<dbReference type="PRINTS" id="PR00344">
    <property type="entry name" value="BCTRLSENSOR"/>
</dbReference>
<name>A0A7C4MLW1_9BACT</name>
<accession>A0A7C4MLW1</accession>
<dbReference type="PROSITE" id="PS50109">
    <property type="entry name" value="HIS_KIN"/>
    <property type="match status" value="1"/>
</dbReference>
<dbReference type="InterPro" id="IPR036890">
    <property type="entry name" value="HATPase_C_sf"/>
</dbReference>
<dbReference type="Pfam" id="PF00072">
    <property type="entry name" value="Response_reg"/>
    <property type="match status" value="1"/>
</dbReference>
<sequence length="347" mass="38279">MNLNQDSSSLHHVEEIVKAAAAGTELTRQLLAFGRKDPIQMRPVDLNRAVRNMQKMLRRLLRENITIELFLADAVHPIHADINQIEQVVMNLCVNAGDAMPEGGTLTILTRNIDGETAMDMPEAGVSKQMVCLSVRDTGCGMDEETRKRIFEPFFTNKQKGKGTGLGLSTVYGIVRQHGGWIDVHSTPGAGSQFDVYFPKSELPIEGEMPRAEKQPQGSKPVGGKVLVVEDNPSIRSIVCDVLRRNGYSVREASDGLNALQVLSEWGQPIDLLVTDMVMPAMGGKSLAIKLQRQMPKLKVLFMSGYTEERLPAMGKIQPGEAFILKPFPVERFLSAVRGLMQEEAGR</sequence>
<dbReference type="GO" id="GO:0004673">
    <property type="term" value="F:protein histidine kinase activity"/>
    <property type="evidence" value="ECO:0007669"/>
    <property type="project" value="UniProtKB-EC"/>
</dbReference>
<dbReference type="InterPro" id="IPR011006">
    <property type="entry name" value="CheY-like_superfamily"/>
</dbReference>
<dbReference type="Gene3D" id="3.30.565.10">
    <property type="entry name" value="Histidine kinase-like ATPase, C-terminal domain"/>
    <property type="match status" value="1"/>
</dbReference>
<dbReference type="PANTHER" id="PTHR43065">
    <property type="entry name" value="SENSOR HISTIDINE KINASE"/>
    <property type="match status" value="1"/>
</dbReference>
<gene>
    <name evidence="6" type="ORF">ENS29_06675</name>
</gene>
<dbReference type="PANTHER" id="PTHR43065:SF42">
    <property type="entry name" value="TWO-COMPONENT SENSOR PPRA"/>
    <property type="match status" value="1"/>
</dbReference>
<dbReference type="InterPro" id="IPR005467">
    <property type="entry name" value="His_kinase_dom"/>
</dbReference>
<feature type="domain" description="Histidine kinase" evidence="4">
    <location>
        <begin position="25"/>
        <end position="202"/>
    </location>
</feature>
<dbReference type="InterPro" id="IPR001789">
    <property type="entry name" value="Sig_transdc_resp-reg_receiver"/>
</dbReference>
<dbReference type="Gene3D" id="3.40.50.2300">
    <property type="match status" value="1"/>
</dbReference>
<feature type="modified residue" description="4-aspartylphosphate" evidence="3">
    <location>
        <position position="276"/>
    </location>
</feature>
<organism evidence="6">
    <name type="scientific">Desulfatirhabdium butyrativorans</name>
    <dbReference type="NCBI Taxonomy" id="340467"/>
    <lineage>
        <taxon>Bacteria</taxon>
        <taxon>Pseudomonadati</taxon>
        <taxon>Thermodesulfobacteriota</taxon>
        <taxon>Desulfobacteria</taxon>
        <taxon>Desulfobacterales</taxon>
        <taxon>Desulfatirhabdiaceae</taxon>
        <taxon>Desulfatirhabdium</taxon>
    </lineage>
</organism>
<comment type="caution">
    <text evidence="6">The sequence shown here is derived from an EMBL/GenBank/DDBJ whole genome shotgun (WGS) entry which is preliminary data.</text>
</comment>
<evidence type="ECO:0000256" key="1">
    <source>
        <dbReference type="ARBA" id="ARBA00000085"/>
    </source>
</evidence>
<reference evidence="6" key="1">
    <citation type="journal article" date="2020" name="mSystems">
        <title>Genome- and Community-Level Interaction Insights into Carbon Utilization and Element Cycling Functions of Hydrothermarchaeota in Hydrothermal Sediment.</title>
        <authorList>
            <person name="Zhou Z."/>
            <person name="Liu Y."/>
            <person name="Xu W."/>
            <person name="Pan J."/>
            <person name="Luo Z.H."/>
            <person name="Li M."/>
        </authorList>
    </citation>
    <scope>NUCLEOTIDE SEQUENCE [LARGE SCALE GENOMIC DNA]</scope>
    <source>
        <strain evidence="6">SpSt-477</strain>
    </source>
</reference>
<dbReference type="InterPro" id="IPR003594">
    <property type="entry name" value="HATPase_dom"/>
</dbReference>
<dbReference type="SUPFAM" id="SSF55874">
    <property type="entry name" value="ATPase domain of HSP90 chaperone/DNA topoisomerase II/histidine kinase"/>
    <property type="match status" value="1"/>
</dbReference>
<dbReference type="EMBL" id="DSUH01000154">
    <property type="protein sequence ID" value="HGU32522.1"/>
    <property type="molecule type" value="Genomic_DNA"/>
</dbReference>
<evidence type="ECO:0000256" key="2">
    <source>
        <dbReference type="ARBA" id="ARBA00012438"/>
    </source>
</evidence>
<dbReference type="InterPro" id="IPR004358">
    <property type="entry name" value="Sig_transdc_His_kin-like_C"/>
</dbReference>
<evidence type="ECO:0000256" key="3">
    <source>
        <dbReference type="PROSITE-ProRule" id="PRU00169"/>
    </source>
</evidence>
<proteinExistence type="predicted"/>
<dbReference type="EC" id="2.7.13.3" evidence="2"/>
<evidence type="ECO:0000259" key="5">
    <source>
        <dbReference type="PROSITE" id="PS50110"/>
    </source>
</evidence>
<protein>
    <recommendedName>
        <fullName evidence="2">histidine kinase</fullName>
        <ecNumber evidence="2">2.7.13.3</ecNumber>
    </recommendedName>
</protein>
<keyword evidence="3" id="KW-0597">Phosphoprotein</keyword>
<comment type="catalytic activity">
    <reaction evidence="1">
        <text>ATP + protein L-histidine = ADP + protein N-phospho-L-histidine.</text>
        <dbReference type="EC" id="2.7.13.3"/>
    </reaction>
</comment>
<dbReference type="SMART" id="SM00387">
    <property type="entry name" value="HATPase_c"/>
    <property type="match status" value="1"/>
</dbReference>
<dbReference type="GO" id="GO:0000160">
    <property type="term" value="P:phosphorelay signal transduction system"/>
    <property type="evidence" value="ECO:0007669"/>
    <property type="project" value="InterPro"/>
</dbReference>
<evidence type="ECO:0000259" key="4">
    <source>
        <dbReference type="PROSITE" id="PS50109"/>
    </source>
</evidence>
<evidence type="ECO:0000313" key="6">
    <source>
        <dbReference type="EMBL" id="HGU32522.1"/>
    </source>
</evidence>
<feature type="domain" description="Response regulatory" evidence="5">
    <location>
        <begin position="225"/>
        <end position="341"/>
    </location>
</feature>
<dbReference type="PROSITE" id="PS50110">
    <property type="entry name" value="RESPONSE_REGULATORY"/>
    <property type="match status" value="1"/>
</dbReference>